<accession>A0A151QSD0</accession>
<protein>
    <recommendedName>
        <fullName evidence="1">Retrotransposon gag domain-containing protein</fullName>
    </recommendedName>
</protein>
<organism evidence="2 4">
    <name type="scientific">Cajanus cajan</name>
    <name type="common">Pigeon pea</name>
    <name type="synonym">Cajanus indicus</name>
    <dbReference type="NCBI Taxonomy" id="3821"/>
    <lineage>
        <taxon>Eukaryota</taxon>
        <taxon>Viridiplantae</taxon>
        <taxon>Streptophyta</taxon>
        <taxon>Embryophyta</taxon>
        <taxon>Tracheophyta</taxon>
        <taxon>Spermatophyta</taxon>
        <taxon>Magnoliopsida</taxon>
        <taxon>eudicotyledons</taxon>
        <taxon>Gunneridae</taxon>
        <taxon>Pentapetalae</taxon>
        <taxon>rosids</taxon>
        <taxon>fabids</taxon>
        <taxon>Fabales</taxon>
        <taxon>Fabaceae</taxon>
        <taxon>Papilionoideae</taxon>
        <taxon>50 kb inversion clade</taxon>
        <taxon>NPAAA clade</taxon>
        <taxon>indigoferoid/millettioid clade</taxon>
        <taxon>Phaseoleae</taxon>
        <taxon>Cajanus</taxon>
    </lineage>
</organism>
<evidence type="ECO:0000313" key="3">
    <source>
        <dbReference type="EMBL" id="KYP33220.1"/>
    </source>
</evidence>
<dbReference type="InterPro" id="IPR005162">
    <property type="entry name" value="Retrotrans_gag_dom"/>
</dbReference>
<evidence type="ECO:0000313" key="4">
    <source>
        <dbReference type="Proteomes" id="UP000075243"/>
    </source>
</evidence>
<keyword evidence="4" id="KW-1185">Reference proteome</keyword>
<dbReference type="OMA" id="IIMARHA"/>
<name>A0A151QSD0_CAJCA</name>
<dbReference type="EMBL" id="KQ484956">
    <property type="protein sequence ID" value="KYP33217.1"/>
    <property type="molecule type" value="Genomic_DNA"/>
</dbReference>
<dbReference type="Gramene" id="C.cajan_43135.t">
    <property type="protein sequence ID" value="C.cajan_43135.t.cds1"/>
    <property type="gene ID" value="C.cajan_43135"/>
</dbReference>
<dbReference type="Gramene" id="C.cajan_43132.t">
    <property type="protein sequence ID" value="C.cajan_43132.t.cds1"/>
    <property type="gene ID" value="C.cajan_43132"/>
</dbReference>
<reference evidence="2 4" key="1">
    <citation type="journal article" date="2012" name="Nat. Biotechnol.">
        <title>Draft genome sequence of pigeonpea (Cajanus cajan), an orphan legume crop of resource-poor farmers.</title>
        <authorList>
            <person name="Varshney R.K."/>
            <person name="Chen W."/>
            <person name="Li Y."/>
            <person name="Bharti A.K."/>
            <person name="Saxena R.K."/>
            <person name="Schlueter J.A."/>
            <person name="Donoghue M.T."/>
            <person name="Azam S."/>
            <person name="Fan G."/>
            <person name="Whaley A.M."/>
            <person name="Farmer A.D."/>
            <person name="Sheridan J."/>
            <person name="Iwata A."/>
            <person name="Tuteja R."/>
            <person name="Penmetsa R.V."/>
            <person name="Wu W."/>
            <person name="Upadhyaya H.D."/>
            <person name="Yang S.P."/>
            <person name="Shah T."/>
            <person name="Saxena K.B."/>
            <person name="Michael T."/>
            <person name="McCombie W.R."/>
            <person name="Yang B."/>
            <person name="Zhang G."/>
            <person name="Yang H."/>
            <person name="Wang J."/>
            <person name="Spillane C."/>
            <person name="Cook D.R."/>
            <person name="May G.D."/>
            <person name="Xu X."/>
            <person name="Jackson S.A."/>
        </authorList>
    </citation>
    <scope>NUCLEOTIDE SEQUENCE [LARGE SCALE GENOMIC DNA]</scope>
    <source>
        <strain evidence="4">cv. Asha</strain>
    </source>
</reference>
<dbReference type="AlphaFoldDB" id="A0A151QSD0"/>
<evidence type="ECO:0000259" key="1">
    <source>
        <dbReference type="Pfam" id="PF03732"/>
    </source>
</evidence>
<proteinExistence type="predicted"/>
<feature type="domain" description="Retrotransposon gag" evidence="1">
    <location>
        <begin position="6"/>
        <end position="75"/>
    </location>
</feature>
<dbReference type="EMBL" id="KQ484956">
    <property type="protein sequence ID" value="KYP33220.1"/>
    <property type="molecule type" value="Genomic_DNA"/>
</dbReference>
<gene>
    <name evidence="2" type="ORF">KK1_045946</name>
    <name evidence="3" type="ORF">KK1_045949</name>
</gene>
<sequence>MMIRENPFHSWIAFTRDLEMEFGPSPYEGPRSQLFKLTQTSSVQAYYVQFTTLANRVQGVTQEALLDCFVGGLKPDIRRDVIAQSPTSLLRTISLAKLYEEKYTIKPKPFSSSFFQKSQTANTNQATPSIPKIHQLTPTFTFPRL</sequence>
<dbReference type="Pfam" id="PF03732">
    <property type="entry name" value="Retrotrans_gag"/>
    <property type="match status" value="1"/>
</dbReference>
<evidence type="ECO:0000313" key="2">
    <source>
        <dbReference type="EMBL" id="KYP33217.1"/>
    </source>
</evidence>
<dbReference type="Proteomes" id="UP000075243">
    <property type="component" value="Unassembled WGS sequence"/>
</dbReference>